<dbReference type="RefSeq" id="WP_319955499.1">
    <property type="nucleotide sequence ID" value="NZ_JAXAVX010000013.1"/>
</dbReference>
<keyword evidence="3" id="KW-0808">Transferase</keyword>
<dbReference type="SUPFAM" id="SSF52096">
    <property type="entry name" value="ClpP/crotonase"/>
    <property type="match status" value="2"/>
</dbReference>
<dbReference type="PROSITE" id="PS50989">
    <property type="entry name" value="COA_CT_CTER"/>
    <property type="match status" value="1"/>
</dbReference>
<dbReference type="InterPro" id="IPR029045">
    <property type="entry name" value="ClpP/crotonase-like_dom_sf"/>
</dbReference>
<dbReference type="InterPro" id="IPR011762">
    <property type="entry name" value="COA_CT_N"/>
</dbReference>
<dbReference type="EMBL" id="JAXAVX010000013">
    <property type="protein sequence ID" value="MDX8153348.1"/>
    <property type="molecule type" value="Genomic_DNA"/>
</dbReference>
<comment type="caution">
    <text evidence="3">The sequence shown here is derived from an EMBL/GenBank/DDBJ whole genome shotgun (WGS) entry which is preliminary data.</text>
</comment>
<evidence type="ECO:0000313" key="4">
    <source>
        <dbReference type="Proteomes" id="UP001277761"/>
    </source>
</evidence>
<evidence type="ECO:0000259" key="2">
    <source>
        <dbReference type="PROSITE" id="PS50989"/>
    </source>
</evidence>
<feature type="domain" description="CoA carboxyltransferase N-terminal" evidence="1">
    <location>
        <begin position="4"/>
        <end position="280"/>
    </location>
</feature>
<evidence type="ECO:0000313" key="3">
    <source>
        <dbReference type="EMBL" id="MDX8153348.1"/>
    </source>
</evidence>
<dbReference type="Pfam" id="PF01039">
    <property type="entry name" value="Carboxyl_trans"/>
    <property type="match status" value="1"/>
</dbReference>
<dbReference type="InterPro" id="IPR051047">
    <property type="entry name" value="AccD/PCCB"/>
</dbReference>
<dbReference type="InterPro" id="IPR034733">
    <property type="entry name" value="AcCoA_carboxyl_beta"/>
</dbReference>
<organism evidence="3 4">
    <name type="scientific">Patulibacter brassicae</name>
    <dbReference type="NCBI Taxonomy" id="1705717"/>
    <lineage>
        <taxon>Bacteria</taxon>
        <taxon>Bacillati</taxon>
        <taxon>Actinomycetota</taxon>
        <taxon>Thermoleophilia</taxon>
        <taxon>Solirubrobacterales</taxon>
        <taxon>Patulibacteraceae</taxon>
        <taxon>Patulibacter</taxon>
    </lineage>
</organism>
<proteinExistence type="predicted"/>
<gene>
    <name evidence="3" type="ORF">SK069_17245</name>
</gene>
<accession>A0ABU4VR38</accession>
<keyword evidence="4" id="KW-1185">Reference proteome</keyword>
<feature type="domain" description="CoA carboxyltransferase C-terminal" evidence="2">
    <location>
        <begin position="284"/>
        <end position="520"/>
    </location>
</feature>
<sequence>MTGPADRPDHLAELARRRAALDDAGRPDAVAKQHARGRLTARERIARLADPAGPSASGVAPAGATPGPAFAELGAFATPGEAQPGGGTLDGPGDGVVTGAAWVDGRAVMVASFDFTVLGGSNGTVGMAKIGRLIDRAQRDLLPLVLLCDGGGHRMQEGLDARHAALGSPILQRLVDLSGLVPIVVAMMGPGFGVSTTFAALADLVVVVRGQGLIGMASAPFVAAATGERLTNEELAGADAQAANGIVDLVAGDEGEALDAIRAFLGYLPSHADGDLPFTAGPVAPDPDAAAALDGVVPADPRRAYDVRDVVAGIADADTVLELREVAAPNLVTALVRLEGRPVGVVANQPRHLGGALDSGACEKAAHLVALCDAFGLPVVVLIDLPGFLVGREAERSQLARRSGRLMLELGQATVPLLTVALRKGYGAAYIAMGGGRSNDADLALAWPTAELCAMPIENAVDIAYRREVEAAQDPAAHRAALVERFRQNVDPYRAASGFGIDDVVAPSATRPLLVDALRRAQRRRPPRVPGKRRTISPI</sequence>
<protein>
    <submittedName>
        <fullName evidence="3">Carboxyl transferase domain-containing protein</fullName>
    </submittedName>
</protein>
<dbReference type="Proteomes" id="UP001277761">
    <property type="component" value="Unassembled WGS sequence"/>
</dbReference>
<evidence type="ECO:0000259" key="1">
    <source>
        <dbReference type="PROSITE" id="PS50980"/>
    </source>
</evidence>
<name>A0ABU4VR38_9ACTN</name>
<dbReference type="PANTHER" id="PTHR43842:SF2">
    <property type="entry name" value="PROPIONYL-COA CARBOXYLASE BETA CHAIN, MITOCHONDRIAL"/>
    <property type="match status" value="1"/>
</dbReference>
<dbReference type="GO" id="GO:0016740">
    <property type="term" value="F:transferase activity"/>
    <property type="evidence" value="ECO:0007669"/>
    <property type="project" value="UniProtKB-KW"/>
</dbReference>
<dbReference type="InterPro" id="IPR011763">
    <property type="entry name" value="COA_CT_C"/>
</dbReference>
<dbReference type="Gene3D" id="3.90.226.10">
    <property type="entry name" value="2-enoyl-CoA Hydratase, Chain A, domain 1"/>
    <property type="match status" value="2"/>
</dbReference>
<reference evidence="3 4" key="1">
    <citation type="submission" date="2023-11" db="EMBL/GenBank/DDBJ databases">
        <authorList>
            <person name="Xu M."/>
            <person name="Jiang T."/>
        </authorList>
    </citation>
    <scope>NUCLEOTIDE SEQUENCE [LARGE SCALE GENOMIC DNA]</scope>
    <source>
        <strain evidence="3 4">SD</strain>
    </source>
</reference>
<dbReference type="PANTHER" id="PTHR43842">
    <property type="entry name" value="PROPIONYL-COA CARBOXYLASE BETA CHAIN"/>
    <property type="match status" value="1"/>
</dbReference>
<dbReference type="PROSITE" id="PS50980">
    <property type="entry name" value="COA_CT_NTER"/>
    <property type="match status" value="1"/>
</dbReference>